<dbReference type="EMBL" id="CAMXCT010000780">
    <property type="protein sequence ID" value="CAI3983210.1"/>
    <property type="molecule type" value="Genomic_DNA"/>
</dbReference>
<dbReference type="InterPro" id="IPR001876">
    <property type="entry name" value="Znf_RanBP2"/>
</dbReference>
<reference evidence="15" key="1">
    <citation type="submission" date="2022-10" db="EMBL/GenBank/DDBJ databases">
        <authorList>
            <person name="Chen Y."/>
            <person name="Dougan E. K."/>
            <person name="Chan C."/>
            <person name="Rhodes N."/>
            <person name="Thang M."/>
        </authorList>
    </citation>
    <scope>NUCLEOTIDE SEQUENCE</scope>
</reference>
<keyword evidence="4" id="KW-0433">Leucine-rich repeat</keyword>
<dbReference type="SUPFAM" id="SSF52058">
    <property type="entry name" value="L domain-like"/>
    <property type="match status" value="1"/>
</dbReference>
<evidence type="ECO:0000256" key="9">
    <source>
        <dbReference type="ARBA" id="ARBA00022833"/>
    </source>
</evidence>
<evidence type="ECO:0000256" key="6">
    <source>
        <dbReference type="ARBA" id="ARBA00022737"/>
    </source>
</evidence>
<keyword evidence="7 11" id="KW-0863">Zinc-finger</keyword>
<comment type="caution">
    <text evidence="15">The sequence shown here is derived from an EMBL/GenBank/DDBJ whole genome shotgun (WGS) entry which is preliminary data.</text>
</comment>
<dbReference type="SMART" id="SM00364">
    <property type="entry name" value="LRR_BAC"/>
    <property type="match status" value="6"/>
</dbReference>
<dbReference type="EMBL" id="CAMXCT030000780">
    <property type="protein sequence ID" value="CAL4770522.1"/>
    <property type="molecule type" value="Genomic_DNA"/>
</dbReference>
<dbReference type="InterPro" id="IPR032675">
    <property type="entry name" value="LRR_dom_sf"/>
</dbReference>
<keyword evidence="10" id="KW-0460">Magnesium</keyword>
<dbReference type="Proteomes" id="UP001152797">
    <property type="component" value="Unassembled WGS sequence"/>
</dbReference>
<reference evidence="16 17" key="2">
    <citation type="submission" date="2024-05" db="EMBL/GenBank/DDBJ databases">
        <authorList>
            <person name="Chen Y."/>
            <person name="Shah S."/>
            <person name="Dougan E. K."/>
            <person name="Thang M."/>
            <person name="Chan C."/>
        </authorList>
    </citation>
    <scope>NUCLEOTIDE SEQUENCE [LARGE SCALE GENOMIC DNA]</scope>
</reference>
<keyword evidence="5" id="KW-0479">Metal-binding</keyword>
<evidence type="ECO:0000256" key="3">
    <source>
        <dbReference type="ARBA" id="ARBA00012146"/>
    </source>
</evidence>
<keyword evidence="13" id="KW-0472">Membrane</keyword>
<proteinExistence type="inferred from homology"/>
<keyword evidence="8" id="KW-0378">Hydrolase</keyword>
<dbReference type="SUPFAM" id="SSF47473">
    <property type="entry name" value="EF-hand"/>
    <property type="match status" value="1"/>
</dbReference>
<dbReference type="Gene3D" id="3.80.10.10">
    <property type="entry name" value="Ribonuclease Inhibitor"/>
    <property type="match status" value="2"/>
</dbReference>
<evidence type="ECO:0000256" key="10">
    <source>
        <dbReference type="ARBA" id="ARBA00022842"/>
    </source>
</evidence>
<dbReference type="GO" id="GO:0004427">
    <property type="term" value="F:inorganic diphosphate phosphatase activity"/>
    <property type="evidence" value="ECO:0007669"/>
    <property type="project" value="UniProtKB-EC"/>
</dbReference>
<feature type="compositionally biased region" description="Pro residues" evidence="12">
    <location>
        <begin position="983"/>
        <end position="996"/>
    </location>
</feature>
<evidence type="ECO:0000256" key="4">
    <source>
        <dbReference type="ARBA" id="ARBA00022614"/>
    </source>
</evidence>
<dbReference type="GO" id="GO:0008270">
    <property type="term" value="F:zinc ion binding"/>
    <property type="evidence" value="ECO:0007669"/>
    <property type="project" value="UniProtKB-KW"/>
</dbReference>
<dbReference type="SMART" id="SM00369">
    <property type="entry name" value="LRR_TYP"/>
    <property type="match status" value="4"/>
</dbReference>
<dbReference type="InterPro" id="IPR008162">
    <property type="entry name" value="Pyrophosphatase"/>
</dbReference>
<keyword evidence="13" id="KW-1133">Transmembrane helix</keyword>
<sequence>MFLDLILATAVSNSVIISCCRSRKWWPQIWAPLVGVGLRRCHVKCAEAALDEAASALEPKFGQSLRELLKHSKSALYAQKPAGRMSKEEERVSKLALEGNIPSWPFQALAPVPMALFHLAGVLELRLSGSCNLYELPLEIGGCQHLETLSLIGNSLSAIPAELGMLTELRYLYLNGNFLRSLPEAVCDLPKLQEICLDANCLEEAPRFSSTALDLYTAPGNKFPDVAFSHHFERLEVHGNQIRNIIPLNPGIPSQLVTLKVMGNQLTELPEEVALMPFLRILSVATNRLRSLPKGLSQLHELEWLLAYENCITDLPANLGPGCWTLTRLLLESNPLTPTALAELISDLSRSRIKTLGLDTSQVSMAVEALPNWEPLPSAVSVGTVLPISGCSQISLKLTRASQLRRDGIRSVAEPMGPPDPVTQPAALLIVAFGASQGEPEWLGFLRRLLELGEVKPCGETEGSLDELLKDADSDFDARMSRLWSNCPQDASSVTTQVRTTPSISLEDFDVLTVVDHRMRWYNEDRPALEKVLKDLRPKYSKMLFVGASMGGFGALLHGGPLADGVVAFNPQATLTEALLRPPAETQKDLEDLSQAVMDSVQTAKGRGAQITVHCAADEHLSHGLALPSGIRLVVHPLQPRKPFARILDRARLIPVVSDAIFRLLGTSPNDSQCTTMLGCWCRNGSLKYIKAEPGIEVSCHGVTACHSVLHSVLHSFEASRVQQPVKVITGAPVVQQTAAAGTPFTANLASAQQFPSLGTRTVTAPMASSAWAARPPIVAAAGAVSQPVTAGAPVATMAPTTVQPRPVVMQPATNAMNASTRTITMTPQTIQAPYPASIPASYQMSQMAYAAPVAAPRVIKEVADKDRRSRMAYSTYHQEPKKGGAGGAYTWGTAGDVQDYDPTTVQAIESKVTTAPTPVSQTVAAATPFTGNISSAQQFPSLGSSGQPQPSSPWAAAPASIKEPPVMTGPTGTTPAGSPGLVPSPAPVASPPGPVPAAEGRQELLYSVRHWVERFSGSYLPASRCFQMLPDASRRWLLLLGGILVTGSQIFRAEAMVLPEKATVETMASLLAALANLCVAVAMIFLVSKLATLDFQGIRGRGASIDASGAPVMGRQVSQTKEASELGPNAYEVSEEKKDGRKTVSTYLQSKTGESIMIQDSPDAIKNMKSVFMRLCQSSKEQISVGDVVKVHNLLGEPIDEDEEKQLMEFFKTNSKSTACITFDMFMRWWSELHDSSADPDQYYSNERYRQRFKVLHSRLKDPKLAQITAVKEGDVSSRRFRVWFECDGTGLSPWHDIPLRNADGSYNFVCEIPKWTRKKYEIATGEAMNPIKQDVKNGVLREYKWGDMLFNYGAFPQTWEDPKHVSEDTGCPGDNDPVDVIELGSRQRPVGSITAVKILGVIAMIDDDETDWKVLTIALDDDKAQNMHDLGDVDAHFPGMTSALTDWLRMYKTAEGKKENKFGFGGKPQGAAFARKIVDETHQSWRKLMAAADEKGKVKKVASGANLYTDLALGQIFRLFFGPGSAFIPRPGDWFCGSCQARNCRDRYFCWRCKPPSPITCPGTVKVLDNFNYPSRWDWGCTNCGAAMCGYQWRCSNCNAERPGTHWEPERT</sequence>
<evidence type="ECO:0000256" key="8">
    <source>
        <dbReference type="ARBA" id="ARBA00022801"/>
    </source>
</evidence>
<dbReference type="PROSITE" id="PS00387">
    <property type="entry name" value="PPASE"/>
    <property type="match status" value="1"/>
</dbReference>
<dbReference type="InterPro" id="IPR003591">
    <property type="entry name" value="Leu-rich_rpt_typical-subtyp"/>
</dbReference>
<gene>
    <name evidence="15" type="ORF">C1SCF055_LOCUS10839</name>
</gene>
<dbReference type="Gene3D" id="3.90.80.10">
    <property type="entry name" value="Inorganic pyrophosphatase"/>
    <property type="match status" value="1"/>
</dbReference>
<dbReference type="PROSITE" id="PS50199">
    <property type="entry name" value="ZF_RANBP2_2"/>
    <property type="match status" value="1"/>
</dbReference>
<dbReference type="SUPFAM" id="SSF50324">
    <property type="entry name" value="Inorganic pyrophosphatase"/>
    <property type="match status" value="1"/>
</dbReference>
<name>A0A9P1FQN3_9DINO</name>
<dbReference type="GO" id="GO:0005737">
    <property type="term" value="C:cytoplasm"/>
    <property type="evidence" value="ECO:0007669"/>
    <property type="project" value="InterPro"/>
</dbReference>
<dbReference type="CDD" id="cd00412">
    <property type="entry name" value="pyrophosphatase"/>
    <property type="match status" value="1"/>
</dbReference>
<dbReference type="PANTHER" id="PTHR10286">
    <property type="entry name" value="INORGANIC PYROPHOSPHATASE"/>
    <property type="match status" value="1"/>
</dbReference>
<dbReference type="GO" id="GO:0000287">
    <property type="term" value="F:magnesium ion binding"/>
    <property type="evidence" value="ECO:0007669"/>
    <property type="project" value="InterPro"/>
</dbReference>
<feature type="domain" description="RanBP2-type" evidence="14">
    <location>
        <begin position="1532"/>
        <end position="1561"/>
    </location>
</feature>
<keyword evidence="17" id="KW-1185">Reference proteome</keyword>
<organism evidence="15">
    <name type="scientific">Cladocopium goreaui</name>
    <dbReference type="NCBI Taxonomy" id="2562237"/>
    <lineage>
        <taxon>Eukaryota</taxon>
        <taxon>Sar</taxon>
        <taxon>Alveolata</taxon>
        <taxon>Dinophyceae</taxon>
        <taxon>Suessiales</taxon>
        <taxon>Symbiodiniaceae</taxon>
        <taxon>Cladocopium</taxon>
    </lineage>
</organism>
<dbReference type="EMBL" id="CAMXCT020000780">
    <property type="protein sequence ID" value="CAL1136585.1"/>
    <property type="molecule type" value="Genomic_DNA"/>
</dbReference>
<protein>
    <recommendedName>
        <fullName evidence="3">inorganic diphosphatase</fullName>
        <ecNumber evidence="3">3.6.1.1</ecNumber>
    </recommendedName>
</protein>
<dbReference type="EC" id="3.6.1.1" evidence="3"/>
<dbReference type="Pfam" id="PF13855">
    <property type="entry name" value="LRR_8"/>
    <property type="match status" value="1"/>
</dbReference>
<dbReference type="GO" id="GO:0006796">
    <property type="term" value="P:phosphate-containing compound metabolic process"/>
    <property type="evidence" value="ECO:0007669"/>
    <property type="project" value="InterPro"/>
</dbReference>
<dbReference type="InterPro" id="IPR036649">
    <property type="entry name" value="Pyrophosphatase_sf"/>
</dbReference>
<accession>A0A9P1FQN3</accession>
<evidence type="ECO:0000256" key="11">
    <source>
        <dbReference type="PROSITE-ProRule" id="PRU00322"/>
    </source>
</evidence>
<keyword evidence="6" id="KW-0677">Repeat</keyword>
<dbReference type="Pfam" id="PF00719">
    <property type="entry name" value="Pyrophosphatase"/>
    <property type="match status" value="1"/>
</dbReference>
<evidence type="ECO:0000256" key="13">
    <source>
        <dbReference type="SAM" id="Phobius"/>
    </source>
</evidence>
<keyword evidence="9" id="KW-0862">Zinc</keyword>
<feature type="transmembrane region" description="Helical" evidence="13">
    <location>
        <begin position="1068"/>
        <end position="1088"/>
    </location>
</feature>
<dbReference type="PROSITE" id="PS01358">
    <property type="entry name" value="ZF_RANBP2_1"/>
    <property type="match status" value="1"/>
</dbReference>
<dbReference type="InterPro" id="IPR011992">
    <property type="entry name" value="EF-hand-dom_pair"/>
</dbReference>
<dbReference type="InterPro" id="IPR001611">
    <property type="entry name" value="Leu-rich_rpt"/>
</dbReference>
<evidence type="ECO:0000256" key="1">
    <source>
        <dbReference type="ARBA" id="ARBA00001946"/>
    </source>
</evidence>
<evidence type="ECO:0000259" key="14">
    <source>
        <dbReference type="PROSITE" id="PS50199"/>
    </source>
</evidence>
<feature type="transmembrane region" description="Helical" evidence="13">
    <location>
        <begin position="1037"/>
        <end position="1056"/>
    </location>
</feature>
<evidence type="ECO:0000256" key="5">
    <source>
        <dbReference type="ARBA" id="ARBA00022723"/>
    </source>
</evidence>
<comment type="similarity">
    <text evidence="2">Belongs to the PPase family.</text>
</comment>
<keyword evidence="13" id="KW-0812">Transmembrane</keyword>
<feature type="compositionally biased region" description="Low complexity" evidence="12">
    <location>
        <begin position="938"/>
        <end position="982"/>
    </location>
</feature>
<feature type="region of interest" description="Disordered" evidence="12">
    <location>
        <begin position="936"/>
        <end position="997"/>
    </location>
</feature>
<evidence type="ECO:0000313" key="16">
    <source>
        <dbReference type="EMBL" id="CAL4770522.1"/>
    </source>
</evidence>
<evidence type="ECO:0000313" key="17">
    <source>
        <dbReference type="Proteomes" id="UP001152797"/>
    </source>
</evidence>
<dbReference type="OrthoDB" id="1608002at2759"/>
<evidence type="ECO:0000256" key="7">
    <source>
        <dbReference type="ARBA" id="ARBA00022771"/>
    </source>
</evidence>
<evidence type="ECO:0000256" key="12">
    <source>
        <dbReference type="SAM" id="MobiDB-lite"/>
    </source>
</evidence>
<evidence type="ECO:0000313" key="15">
    <source>
        <dbReference type="EMBL" id="CAI3983210.1"/>
    </source>
</evidence>
<comment type="cofactor">
    <cofactor evidence="1">
        <name>Mg(2+)</name>
        <dbReference type="ChEBI" id="CHEBI:18420"/>
    </cofactor>
</comment>
<evidence type="ECO:0000256" key="2">
    <source>
        <dbReference type="ARBA" id="ARBA00006220"/>
    </source>
</evidence>